<feature type="region of interest" description="Disordered" evidence="1">
    <location>
        <begin position="64"/>
        <end position="85"/>
    </location>
</feature>
<dbReference type="Proteomes" id="UP001335648">
    <property type="component" value="Unassembled WGS sequence"/>
</dbReference>
<accession>A0AAN8BZ18</accession>
<comment type="caution">
    <text evidence="2">The sequence shown here is derived from an EMBL/GenBank/DDBJ whole genome shotgun (WGS) entry which is preliminary data.</text>
</comment>
<organism evidence="2 3">
    <name type="scientific">Champsocephalus esox</name>
    <name type="common">pike icefish</name>
    <dbReference type="NCBI Taxonomy" id="159716"/>
    <lineage>
        <taxon>Eukaryota</taxon>
        <taxon>Metazoa</taxon>
        <taxon>Chordata</taxon>
        <taxon>Craniata</taxon>
        <taxon>Vertebrata</taxon>
        <taxon>Euteleostomi</taxon>
        <taxon>Actinopterygii</taxon>
        <taxon>Neopterygii</taxon>
        <taxon>Teleostei</taxon>
        <taxon>Neoteleostei</taxon>
        <taxon>Acanthomorphata</taxon>
        <taxon>Eupercaria</taxon>
        <taxon>Perciformes</taxon>
        <taxon>Notothenioidei</taxon>
        <taxon>Channichthyidae</taxon>
        <taxon>Champsocephalus</taxon>
    </lineage>
</organism>
<protein>
    <submittedName>
        <fullName evidence="2">Uncharacterized protein</fullName>
    </submittedName>
</protein>
<evidence type="ECO:0000256" key="1">
    <source>
        <dbReference type="SAM" id="MobiDB-lite"/>
    </source>
</evidence>
<dbReference type="EMBL" id="JAULUE010002054">
    <property type="protein sequence ID" value="KAK5894380.1"/>
    <property type="molecule type" value="Genomic_DNA"/>
</dbReference>
<dbReference type="AlphaFoldDB" id="A0AAN8BZ18"/>
<proteinExistence type="predicted"/>
<gene>
    <name evidence="2" type="ORF">CesoFtcFv8_011078</name>
</gene>
<reference evidence="2 3" key="1">
    <citation type="journal article" date="2023" name="Mol. Biol. Evol.">
        <title>Genomics of Secondarily Temperate Adaptation in the Only Non-Antarctic Icefish.</title>
        <authorList>
            <person name="Rivera-Colon A.G."/>
            <person name="Rayamajhi N."/>
            <person name="Minhas B.F."/>
            <person name="Madrigal G."/>
            <person name="Bilyk K.T."/>
            <person name="Yoon V."/>
            <person name="Hune M."/>
            <person name="Gregory S."/>
            <person name="Cheng C.H.C."/>
            <person name="Catchen J.M."/>
        </authorList>
    </citation>
    <scope>NUCLEOTIDE SEQUENCE [LARGE SCALE GENOMIC DNA]</scope>
    <source>
        <strain evidence="2">JC2023a</strain>
    </source>
</reference>
<sequence length="154" mass="17120">MSPQRPLTVRTGRAWSASVPLKWYPHSFVIIRSASSQPGGEQSLQLQRHILTCSATKHRFITLQSQPDDAVTNPQSSSGPSPPYLQEMPVLLGQGSVWRRAQTVTRGDGGRIPLQTHRNTPTCKTSSLPVRYVSSHSFNRPKDILNFVLTRDSC</sequence>
<evidence type="ECO:0000313" key="3">
    <source>
        <dbReference type="Proteomes" id="UP001335648"/>
    </source>
</evidence>
<name>A0AAN8BZ18_9TELE</name>
<feature type="compositionally biased region" description="Polar residues" evidence="1">
    <location>
        <begin position="64"/>
        <end position="79"/>
    </location>
</feature>
<keyword evidence="3" id="KW-1185">Reference proteome</keyword>
<evidence type="ECO:0000313" key="2">
    <source>
        <dbReference type="EMBL" id="KAK5894380.1"/>
    </source>
</evidence>